<dbReference type="AlphaFoldDB" id="A0A378TUS5"/>
<gene>
    <name evidence="1" type="ORF">NCTC10359_02068</name>
</gene>
<reference evidence="1 2" key="1">
    <citation type="submission" date="2018-06" db="EMBL/GenBank/DDBJ databases">
        <authorList>
            <consortium name="Pathogen Informatics"/>
            <person name="Doyle S."/>
        </authorList>
    </citation>
    <scope>NUCLEOTIDE SEQUENCE [LARGE SCALE GENOMIC DNA]</scope>
    <source>
        <strain evidence="1 2">NCTC10359</strain>
    </source>
</reference>
<dbReference type="SUPFAM" id="SSF88723">
    <property type="entry name" value="PIN domain-like"/>
    <property type="match status" value="1"/>
</dbReference>
<dbReference type="RefSeq" id="WP_115007947.1">
    <property type="nucleotide sequence ID" value="NZ_UGQU01000003.1"/>
</dbReference>
<accession>A0A378TUS5</accession>
<evidence type="ECO:0000313" key="1">
    <source>
        <dbReference type="EMBL" id="STZ63632.1"/>
    </source>
</evidence>
<sequence length="140" mass="16213">MIGLDTNVLARYYVQTQNDDIKTQKQKQIAKQLLDHSPSLFIANTVIIEFEWILRAICKFSVDDIILVYEHLLSLPNVFFENKTMIEKAIIFAKAGIEFTDAFHLASYQHCNVMYSFDNKGFAKKVEKYQFLPTVIVPSE</sequence>
<dbReference type="EMBL" id="UGQU01000003">
    <property type="protein sequence ID" value="STZ63632.1"/>
    <property type="molecule type" value="Genomic_DNA"/>
</dbReference>
<dbReference type="CDD" id="cd18683">
    <property type="entry name" value="PIN_VapC-like"/>
    <property type="match status" value="1"/>
</dbReference>
<dbReference type="InterPro" id="IPR029060">
    <property type="entry name" value="PIN-like_dom_sf"/>
</dbReference>
<dbReference type="Gene3D" id="3.40.50.1010">
    <property type="entry name" value="5'-nuclease"/>
    <property type="match status" value="1"/>
</dbReference>
<proteinExistence type="predicted"/>
<organism evidence="1 2">
    <name type="scientific">Moraxella lacunata</name>
    <dbReference type="NCBI Taxonomy" id="477"/>
    <lineage>
        <taxon>Bacteria</taxon>
        <taxon>Pseudomonadati</taxon>
        <taxon>Pseudomonadota</taxon>
        <taxon>Gammaproteobacteria</taxon>
        <taxon>Moraxellales</taxon>
        <taxon>Moraxellaceae</taxon>
        <taxon>Moraxella</taxon>
    </lineage>
</organism>
<name>A0A378TUS5_MORLA</name>
<evidence type="ECO:0000313" key="2">
    <source>
        <dbReference type="Proteomes" id="UP000254437"/>
    </source>
</evidence>
<protein>
    <submittedName>
        <fullName evidence="1">Uncharacterized protein</fullName>
    </submittedName>
</protein>
<dbReference type="Proteomes" id="UP000254437">
    <property type="component" value="Unassembled WGS sequence"/>
</dbReference>